<feature type="transmembrane region" description="Helical" evidence="7">
    <location>
        <begin position="158"/>
        <end position="177"/>
    </location>
</feature>
<feature type="transmembrane region" description="Helical" evidence="7">
    <location>
        <begin position="208"/>
        <end position="225"/>
    </location>
</feature>
<comment type="caution">
    <text evidence="9">The sequence shown here is derived from an EMBL/GenBank/DDBJ whole genome shotgun (WGS) entry which is preliminary data.</text>
</comment>
<reference evidence="10" key="1">
    <citation type="submission" date="2017-03" db="EMBL/GenBank/DDBJ databases">
        <authorList>
            <person name="Lund M.B."/>
        </authorList>
    </citation>
    <scope>NUCLEOTIDE SEQUENCE [LARGE SCALE GENOMIC DNA]</scope>
</reference>
<evidence type="ECO:0000256" key="1">
    <source>
        <dbReference type="ARBA" id="ARBA00004141"/>
    </source>
</evidence>
<keyword evidence="5 7" id="KW-1133">Transmembrane helix</keyword>
<feature type="transmembrane region" description="Helical" evidence="7">
    <location>
        <begin position="119"/>
        <end position="146"/>
    </location>
</feature>
<evidence type="ECO:0000256" key="6">
    <source>
        <dbReference type="ARBA" id="ARBA00023136"/>
    </source>
</evidence>
<dbReference type="PANTHER" id="PTHR43731">
    <property type="entry name" value="RHOMBOID PROTEASE"/>
    <property type="match status" value="1"/>
</dbReference>
<dbReference type="SUPFAM" id="SSF144091">
    <property type="entry name" value="Rhomboid-like"/>
    <property type="match status" value="1"/>
</dbReference>
<evidence type="ECO:0000256" key="3">
    <source>
        <dbReference type="ARBA" id="ARBA00022692"/>
    </source>
</evidence>
<dbReference type="GO" id="GO:0004252">
    <property type="term" value="F:serine-type endopeptidase activity"/>
    <property type="evidence" value="ECO:0007669"/>
    <property type="project" value="InterPro"/>
</dbReference>
<dbReference type="PANTHER" id="PTHR43731:SF14">
    <property type="entry name" value="PRESENILIN-ASSOCIATED RHOMBOID-LIKE PROTEIN, MITOCHONDRIAL"/>
    <property type="match status" value="1"/>
</dbReference>
<accession>A0A2A6FUL5</accession>
<comment type="subcellular location">
    <subcellularLocation>
        <location evidence="1">Membrane</location>
        <topology evidence="1">Multi-pass membrane protein</topology>
    </subcellularLocation>
</comment>
<dbReference type="InterPro" id="IPR035952">
    <property type="entry name" value="Rhomboid-like_sf"/>
</dbReference>
<evidence type="ECO:0000256" key="4">
    <source>
        <dbReference type="ARBA" id="ARBA00022801"/>
    </source>
</evidence>
<feature type="transmembrane region" description="Helical" evidence="7">
    <location>
        <begin position="183"/>
        <end position="201"/>
    </location>
</feature>
<name>A0A2A6FUL5_9MICO</name>
<dbReference type="Gene3D" id="1.20.1540.10">
    <property type="entry name" value="Rhomboid-like"/>
    <property type="match status" value="1"/>
</dbReference>
<evidence type="ECO:0000313" key="9">
    <source>
        <dbReference type="EMBL" id="PDQ36340.1"/>
    </source>
</evidence>
<dbReference type="GO" id="GO:0016020">
    <property type="term" value="C:membrane"/>
    <property type="evidence" value="ECO:0007669"/>
    <property type="project" value="UniProtKB-SubCell"/>
</dbReference>
<organism evidence="9 10">
    <name type="scientific">Candidatus Lumbricidiphila eiseniae</name>
    <dbReference type="NCBI Taxonomy" id="1969409"/>
    <lineage>
        <taxon>Bacteria</taxon>
        <taxon>Bacillati</taxon>
        <taxon>Actinomycetota</taxon>
        <taxon>Actinomycetes</taxon>
        <taxon>Micrococcales</taxon>
        <taxon>Microbacteriaceae</taxon>
        <taxon>Candidatus Lumbricidiphila</taxon>
    </lineage>
</organism>
<evidence type="ECO:0000256" key="7">
    <source>
        <dbReference type="SAM" id="Phobius"/>
    </source>
</evidence>
<proteinExistence type="inferred from homology"/>
<sequence>MADLAHDRVNFCYRHAQRQSFVLCQRCGQTVCGECQTPAPVGVICPSCIQGQRKTGITRPSLVTRWRRRAEASDAPVVTYAIIAITVVMYLLQLVPVLRVTELLYYEPAYSTPAYSEPWRMLTVLFVHSSLIFHVLLNMYTLLVLGRMLEPMLGRWRFLALYFIAGLGGSVGVLWFSELGNGAVVGASGALFGVMGALLVIQRRLGGPTVQLLVLVGINLALGFFVPTISWQAHVGGLLTGLLLGLILVETRANHRQRLQPWLMTGLTLVLIVLSLRYFVFPVGPLGLG</sequence>
<comment type="similarity">
    <text evidence="2">Belongs to the peptidase S54 family.</text>
</comment>
<feature type="transmembrane region" description="Helical" evidence="7">
    <location>
        <begin position="77"/>
        <end position="99"/>
    </location>
</feature>
<protein>
    <recommendedName>
        <fullName evidence="8">Peptidase S54 rhomboid domain-containing protein</fullName>
    </recommendedName>
</protein>
<dbReference type="Pfam" id="PF01694">
    <property type="entry name" value="Rhomboid"/>
    <property type="match status" value="1"/>
</dbReference>
<evidence type="ECO:0000256" key="2">
    <source>
        <dbReference type="ARBA" id="ARBA00009045"/>
    </source>
</evidence>
<evidence type="ECO:0000313" key="10">
    <source>
        <dbReference type="Proteomes" id="UP000219994"/>
    </source>
</evidence>
<keyword evidence="3 7" id="KW-0812">Transmembrane</keyword>
<dbReference type="Proteomes" id="UP000219994">
    <property type="component" value="Unassembled WGS sequence"/>
</dbReference>
<dbReference type="InterPro" id="IPR050925">
    <property type="entry name" value="Rhomboid_protease_S54"/>
</dbReference>
<dbReference type="EMBL" id="NAEP01000017">
    <property type="protein sequence ID" value="PDQ36340.1"/>
    <property type="molecule type" value="Genomic_DNA"/>
</dbReference>
<evidence type="ECO:0000259" key="8">
    <source>
        <dbReference type="Pfam" id="PF01694"/>
    </source>
</evidence>
<keyword evidence="6 7" id="KW-0472">Membrane</keyword>
<gene>
    <name evidence="9" type="ORF">B5766_01175</name>
</gene>
<keyword evidence="4" id="KW-0378">Hydrolase</keyword>
<feature type="transmembrane region" description="Helical" evidence="7">
    <location>
        <begin position="261"/>
        <end position="280"/>
    </location>
</feature>
<dbReference type="AlphaFoldDB" id="A0A2A6FUL5"/>
<feature type="transmembrane region" description="Helical" evidence="7">
    <location>
        <begin position="231"/>
        <end position="249"/>
    </location>
</feature>
<feature type="domain" description="Peptidase S54 rhomboid" evidence="8">
    <location>
        <begin position="117"/>
        <end position="249"/>
    </location>
</feature>
<evidence type="ECO:0000256" key="5">
    <source>
        <dbReference type="ARBA" id="ARBA00022989"/>
    </source>
</evidence>
<dbReference type="InterPro" id="IPR022764">
    <property type="entry name" value="Peptidase_S54_rhomboid_dom"/>
</dbReference>